<name>A0A9Q0LMF6_ANAIG</name>
<dbReference type="AlphaFoldDB" id="A0A9Q0LMF6"/>
<protein>
    <submittedName>
        <fullName evidence="1">Elfless isoform b</fullName>
    </submittedName>
</protein>
<evidence type="ECO:0000313" key="2">
    <source>
        <dbReference type="Proteomes" id="UP001149090"/>
    </source>
</evidence>
<comment type="caution">
    <text evidence="1">The sequence shown here is derived from an EMBL/GenBank/DDBJ whole genome shotgun (WGS) entry which is preliminary data.</text>
</comment>
<reference evidence="1" key="1">
    <citation type="submission" date="2022-10" db="EMBL/GenBank/DDBJ databases">
        <title>Novel sulphate-reducing endosymbionts in the free-living metamonad Anaeramoeba.</title>
        <authorList>
            <person name="Jerlstrom-Hultqvist J."/>
            <person name="Cepicka I."/>
            <person name="Gallot-Lavallee L."/>
            <person name="Salas-Leiva D."/>
            <person name="Curtis B.A."/>
            <person name="Zahonova K."/>
            <person name="Pipaliya S."/>
            <person name="Dacks J."/>
            <person name="Roger A.J."/>
        </authorList>
    </citation>
    <scope>NUCLEOTIDE SEQUENCE</scope>
    <source>
        <strain evidence="1">BMAN</strain>
    </source>
</reference>
<dbReference type="OrthoDB" id="194358at2759"/>
<sequence>MRRLKNIFTQNEPISLKTNLEETQAKKIFSETILKFQEFIEKSNNLQNSLQQIYLQYVVLNKEINANHNLGSYIPNDTCLICFHPIQEKQLKCGHFICEKYDKIFRNLFDLIKSNLNNETIQNSIKFCYY</sequence>
<evidence type="ECO:0000313" key="1">
    <source>
        <dbReference type="EMBL" id="KAJ5075498.1"/>
    </source>
</evidence>
<dbReference type="EMBL" id="JAPDFW010000064">
    <property type="protein sequence ID" value="KAJ5075498.1"/>
    <property type="molecule type" value="Genomic_DNA"/>
</dbReference>
<proteinExistence type="predicted"/>
<gene>
    <name evidence="1" type="ORF">M0811_07068</name>
</gene>
<keyword evidence="2" id="KW-1185">Reference proteome</keyword>
<accession>A0A9Q0LMF6</accession>
<organism evidence="1 2">
    <name type="scientific">Anaeramoeba ignava</name>
    <name type="common">Anaerobic marine amoeba</name>
    <dbReference type="NCBI Taxonomy" id="1746090"/>
    <lineage>
        <taxon>Eukaryota</taxon>
        <taxon>Metamonada</taxon>
        <taxon>Anaeramoebidae</taxon>
        <taxon>Anaeramoeba</taxon>
    </lineage>
</organism>
<dbReference type="Proteomes" id="UP001149090">
    <property type="component" value="Unassembled WGS sequence"/>
</dbReference>